<evidence type="ECO:0000256" key="1">
    <source>
        <dbReference type="SAM" id="Phobius"/>
    </source>
</evidence>
<keyword evidence="1" id="KW-1133">Transmembrane helix</keyword>
<keyword evidence="3" id="KW-1185">Reference proteome</keyword>
<organism evidence="2 3">
    <name type="scientific">Zostera marina</name>
    <name type="common">Eelgrass</name>
    <dbReference type="NCBI Taxonomy" id="29655"/>
    <lineage>
        <taxon>Eukaryota</taxon>
        <taxon>Viridiplantae</taxon>
        <taxon>Streptophyta</taxon>
        <taxon>Embryophyta</taxon>
        <taxon>Tracheophyta</taxon>
        <taxon>Spermatophyta</taxon>
        <taxon>Magnoliopsida</taxon>
        <taxon>Liliopsida</taxon>
        <taxon>Zosteraceae</taxon>
        <taxon>Zostera</taxon>
    </lineage>
</organism>
<dbReference type="Gene3D" id="2.60.40.1820">
    <property type="match status" value="1"/>
</dbReference>
<dbReference type="Proteomes" id="UP000036987">
    <property type="component" value="Unassembled WGS sequence"/>
</dbReference>
<feature type="transmembrane region" description="Helical" evidence="1">
    <location>
        <begin position="56"/>
        <end position="77"/>
    </location>
</feature>
<proteinExistence type="predicted"/>
<keyword evidence="1" id="KW-0472">Membrane</keyword>
<protein>
    <submittedName>
        <fullName evidence="2">Harpin-induced like protein 28</fullName>
    </submittedName>
</protein>
<dbReference type="PANTHER" id="PTHR31852">
    <property type="entry name" value="LATE EMBRYOGENESIS ABUNDANT (LEA) HYDROXYPROLINE-RICH GLYCOPROTEIN FAMILY"/>
    <property type="match status" value="1"/>
</dbReference>
<dbReference type="AlphaFoldDB" id="A0A0K9PBE8"/>
<name>A0A0K9PBE8_ZOSMR</name>
<accession>A0A0K9PBE8</accession>
<comment type="caution">
    <text evidence="2">The sequence shown here is derived from an EMBL/GenBank/DDBJ whole genome shotgun (WGS) entry which is preliminary data.</text>
</comment>
<dbReference type="InterPro" id="IPR055301">
    <property type="entry name" value="Lea14-like_2"/>
</dbReference>
<reference evidence="3" key="1">
    <citation type="journal article" date="2016" name="Nature">
        <title>The genome of the seagrass Zostera marina reveals angiosperm adaptation to the sea.</title>
        <authorList>
            <person name="Olsen J.L."/>
            <person name="Rouze P."/>
            <person name="Verhelst B."/>
            <person name="Lin Y.-C."/>
            <person name="Bayer T."/>
            <person name="Collen J."/>
            <person name="Dattolo E."/>
            <person name="De Paoli E."/>
            <person name="Dittami S."/>
            <person name="Maumus F."/>
            <person name="Michel G."/>
            <person name="Kersting A."/>
            <person name="Lauritano C."/>
            <person name="Lohaus R."/>
            <person name="Toepel M."/>
            <person name="Tonon T."/>
            <person name="Vanneste K."/>
            <person name="Amirebrahimi M."/>
            <person name="Brakel J."/>
            <person name="Bostroem C."/>
            <person name="Chovatia M."/>
            <person name="Grimwood J."/>
            <person name="Jenkins J.W."/>
            <person name="Jueterbock A."/>
            <person name="Mraz A."/>
            <person name="Stam W.T."/>
            <person name="Tice H."/>
            <person name="Bornberg-Bauer E."/>
            <person name="Green P.J."/>
            <person name="Pearson G.A."/>
            <person name="Procaccini G."/>
            <person name="Duarte C.M."/>
            <person name="Schmutz J."/>
            <person name="Reusch T.B.H."/>
            <person name="Van de Peer Y."/>
        </authorList>
    </citation>
    <scope>NUCLEOTIDE SEQUENCE [LARGE SCALE GENOMIC DNA]</scope>
    <source>
        <strain evidence="3">cv. Finnish</strain>
    </source>
</reference>
<dbReference type="EMBL" id="LFYR01001032">
    <property type="protein sequence ID" value="KMZ65520.1"/>
    <property type="molecule type" value="Genomic_DNA"/>
</dbReference>
<gene>
    <name evidence="2" type="ORF">ZOSMA_31G01080</name>
</gene>
<dbReference type="SUPFAM" id="SSF117070">
    <property type="entry name" value="LEA14-like"/>
    <property type="match status" value="1"/>
</dbReference>
<evidence type="ECO:0000313" key="3">
    <source>
        <dbReference type="Proteomes" id="UP000036987"/>
    </source>
</evidence>
<evidence type="ECO:0000313" key="2">
    <source>
        <dbReference type="EMBL" id="KMZ65520.1"/>
    </source>
</evidence>
<keyword evidence="1" id="KW-0812">Transmembrane</keyword>
<dbReference type="OrthoDB" id="1929523at2759"/>
<sequence length="235" mass="26661">MLSDALYLLQLLPSLTQKKKKNKKIPRHFLISYVLPSMEALKISSNPPSMRNWKRYTIYTAIIVAFVVVFLVIFLVFRPKQAIITVNSVHLKGFKLKFDAFEFRFELNATMILNISVTNPNNSGFSAENGSAVLRYGGRKVGDAVVLAGKIGAKETVEKVLTLIVMVNNFVSNPNLSHDVMDDWMLVIKTTTRIPGKVRIIGFRHRMVMYMTCDAIIDVLGRTVRNSNCKSWNKF</sequence>